<dbReference type="PANTHER" id="PTHR41161">
    <property type="entry name" value="PROTEIN NCBP2AS2"/>
    <property type="match status" value="1"/>
</dbReference>
<dbReference type="EMBL" id="CALNXI010001173">
    <property type="protein sequence ID" value="CAH3158606.1"/>
    <property type="molecule type" value="Genomic_DNA"/>
</dbReference>
<gene>
    <name evidence="1" type="ORF">PEVE_00002921</name>
</gene>
<reference evidence="1 2" key="1">
    <citation type="submission" date="2022-05" db="EMBL/GenBank/DDBJ databases">
        <authorList>
            <consortium name="Genoscope - CEA"/>
            <person name="William W."/>
        </authorList>
    </citation>
    <scope>NUCLEOTIDE SEQUENCE [LARGE SCALE GENOMIC DNA]</scope>
</reference>
<evidence type="ECO:0000313" key="1">
    <source>
        <dbReference type="EMBL" id="CAH3158606.1"/>
    </source>
</evidence>
<accession>A0ABN8Q744</accession>
<proteinExistence type="predicted"/>
<dbReference type="PANTHER" id="PTHR41161:SF1">
    <property type="entry name" value="PROTEIN NCBP2AS2"/>
    <property type="match status" value="1"/>
</dbReference>
<keyword evidence="2" id="KW-1185">Reference proteome</keyword>
<dbReference type="Proteomes" id="UP001159427">
    <property type="component" value="Unassembled WGS sequence"/>
</dbReference>
<comment type="caution">
    <text evidence="1">The sequence shown here is derived from an EMBL/GenBank/DDBJ whole genome shotgun (WGS) entry which is preliminary data.</text>
</comment>
<sequence length="93" mass="10990">MPLRMLLSYLANEQLVERLANSYPIRRLAQLTHYTYRRMTLWGNDALDKAVKSSEANENFQRYPQATGRLVSFTRNFLKNIQNEIEKSQRGPR</sequence>
<name>A0ABN8Q744_9CNID</name>
<organism evidence="1 2">
    <name type="scientific">Porites evermanni</name>
    <dbReference type="NCBI Taxonomy" id="104178"/>
    <lineage>
        <taxon>Eukaryota</taxon>
        <taxon>Metazoa</taxon>
        <taxon>Cnidaria</taxon>
        <taxon>Anthozoa</taxon>
        <taxon>Hexacorallia</taxon>
        <taxon>Scleractinia</taxon>
        <taxon>Fungiina</taxon>
        <taxon>Poritidae</taxon>
        <taxon>Porites</taxon>
    </lineage>
</organism>
<protein>
    <submittedName>
        <fullName evidence="1">Uncharacterized protein</fullName>
    </submittedName>
</protein>
<dbReference type="InterPro" id="IPR042407">
    <property type="entry name" value="NCBP2-AS2"/>
</dbReference>
<evidence type="ECO:0000313" key="2">
    <source>
        <dbReference type="Proteomes" id="UP001159427"/>
    </source>
</evidence>